<dbReference type="Gene3D" id="3.30.1540.10">
    <property type="entry name" value="formyl-coa transferase, domain 3"/>
    <property type="match status" value="1"/>
</dbReference>
<dbReference type="RefSeq" id="WP_150700214.1">
    <property type="nucleotide sequence ID" value="NZ_CABPRZ010000044.1"/>
</dbReference>
<evidence type="ECO:0000313" key="3">
    <source>
        <dbReference type="Proteomes" id="UP000414233"/>
    </source>
</evidence>
<dbReference type="AlphaFoldDB" id="A0A5E4ZDV1"/>
<evidence type="ECO:0000256" key="1">
    <source>
        <dbReference type="ARBA" id="ARBA00022679"/>
    </source>
</evidence>
<dbReference type="EMBL" id="CABPRZ010000044">
    <property type="protein sequence ID" value="VVE59561.1"/>
    <property type="molecule type" value="Genomic_DNA"/>
</dbReference>
<proteinExistence type="predicted"/>
<protein>
    <submittedName>
        <fullName evidence="2">Acetyl-CoA:oxalate CoA-transferase</fullName>
        <ecNumber evidence="2">2.8.3.19</ecNumber>
    </submittedName>
</protein>
<reference evidence="2 3" key="1">
    <citation type="submission" date="2019-08" db="EMBL/GenBank/DDBJ databases">
        <authorList>
            <person name="Peeters C."/>
        </authorList>
    </citation>
    <scope>NUCLEOTIDE SEQUENCE [LARGE SCALE GENOMIC DNA]</scope>
    <source>
        <strain evidence="2 3">LMG 30175</strain>
    </source>
</reference>
<dbReference type="EC" id="2.8.3.19" evidence="2"/>
<keyword evidence="1 2" id="KW-0808">Transferase</keyword>
<dbReference type="InterPro" id="IPR050483">
    <property type="entry name" value="CoA-transferase_III_domain"/>
</dbReference>
<keyword evidence="3" id="KW-1185">Reference proteome</keyword>
<dbReference type="InterPro" id="IPR023606">
    <property type="entry name" value="CoA-Trfase_III_dom_1_sf"/>
</dbReference>
<gene>
    <name evidence="2" type="primary">yfdE_2</name>
    <name evidence="2" type="ORF">PTE30175_05501</name>
</gene>
<sequence>MNTPLTGIRVIEFCHGTAGAYCGMLLADMGADVVTVDAPPGALTGHAHDDTLTTLHRNKRSVTLDLTLPDDRHRAHALVRDAHVLIESFRPGLLAGQGLGFEALNAVHPALVYASISAFGQDGPRAQDGAHDLTVHALRAVLAPSMPGLPPHDSGHAHRHDLPCDVPLADFSAGLYAAFAVVSALREAERTARGAHVDVPMLGATLAIASLRQPAAVANVAEAPAASAPGARSGARTTPYPTFRARDGFFSMATDNTAGWRAACAVVHRVDLLGDPRFSNASDRARHQGILREELEGVFAHDDAAVWLARLRAAGVPCAPISMYSQALTDPQVAYMGWVRSLELPSGGTTQTFGSPLRFNGTAPEIRLRPPARGEHNDDVFAEIATRSADTGSSS</sequence>
<dbReference type="PANTHER" id="PTHR48207">
    <property type="entry name" value="SUCCINATE--HYDROXYMETHYLGLUTARATE COA-TRANSFERASE"/>
    <property type="match status" value="1"/>
</dbReference>
<dbReference type="InterPro" id="IPR003673">
    <property type="entry name" value="CoA-Trfase_fam_III"/>
</dbReference>
<dbReference type="Gene3D" id="3.40.50.10540">
    <property type="entry name" value="Crotonobetainyl-coa:carnitine coa-transferase, domain 1"/>
    <property type="match status" value="1"/>
</dbReference>
<dbReference type="GO" id="GO:0008410">
    <property type="term" value="F:CoA-transferase activity"/>
    <property type="evidence" value="ECO:0007669"/>
    <property type="project" value="TreeGrafter"/>
</dbReference>
<dbReference type="OrthoDB" id="5294844at2"/>
<dbReference type="SUPFAM" id="SSF89796">
    <property type="entry name" value="CoA-transferase family III (CaiB/BaiF)"/>
    <property type="match status" value="1"/>
</dbReference>
<organism evidence="2 3">
    <name type="scientific">Pandoraea terrae</name>
    <dbReference type="NCBI Taxonomy" id="1537710"/>
    <lineage>
        <taxon>Bacteria</taxon>
        <taxon>Pseudomonadati</taxon>
        <taxon>Pseudomonadota</taxon>
        <taxon>Betaproteobacteria</taxon>
        <taxon>Burkholderiales</taxon>
        <taxon>Burkholderiaceae</taxon>
        <taxon>Pandoraea</taxon>
    </lineage>
</organism>
<accession>A0A5E4ZDV1</accession>
<dbReference type="Pfam" id="PF02515">
    <property type="entry name" value="CoA_transf_3"/>
    <property type="match status" value="1"/>
</dbReference>
<dbReference type="InterPro" id="IPR044855">
    <property type="entry name" value="CoA-Trfase_III_dom3_sf"/>
</dbReference>
<evidence type="ECO:0000313" key="2">
    <source>
        <dbReference type="EMBL" id="VVE59561.1"/>
    </source>
</evidence>
<name>A0A5E4ZDV1_9BURK</name>
<dbReference type="Proteomes" id="UP000414233">
    <property type="component" value="Unassembled WGS sequence"/>
</dbReference>
<dbReference type="PANTHER" id="PTHR48207:SF3">
    <property type="entry name" value="SUCCINATE--HYDROXYMETHYLGLUTARATE COA-TRANSFERASE"/>
    <property type="match status" value="1"/>
</dbReference>